<sequence length="108" mass="11775">MIVAEQKPLDEIRRMIAPYEKILILGCGTCMTVCGAGGEREVSLLHSALCVAQARDGDGTQSFLEYTVKRQCDFEFLDVLVDRVKEVDAILSLGCGVGVQAIAEHFPD</sequence>
<feature type="non-terminal residue" evidence="1">
    <location>
        <position position="108"/>
    </location>
</feature>
<proteinExistence type="predicted"/>
<organism evidence="1">
    <name type="scientific">marine sediment metagenome</name>
    <dbReference type="NCBI Taxonomy" id="412755"/>
    <lineage>
        <taxon>unclassified sequences</taxon>
        <taxon>metagenomes</taxon>
        <taxon>ecological metagenomes</taxon>
    </lineage>
</organism>
<reference evidence="1" key="1">
    <citation type="journal article" date="2014" name="Front. Microbiol.">
        <title>High frequency of phylogenetically diverse reductive dehalogenase-homologous genes in deep subseafloor sedimentary metagenomes.</title>
        <authorList>
            <person name="Kawai M."/>
            <person name="Futagami T."/>
            <person name="Toyoda A."/>
            <person name="Takaki Y."/>
            <person name="Nishi S."/>
            <person name="Hori S."/>
            <person name="Arai W."/>
            <person name="Tsubouchi T."/>
            <person name="Morono Y."/>
            <person name="Uchiyama I."/>
            <person name="Ito T."/>
            <person name="Fujiyama A."/>
            <person name="Inagaki F."/>
            <person name="Takami H."/>
        </authorList>
    </citation>
    <scope>NUCLEOTIDE SEQUENCE</scope>
    <source>
        <strain evidence="1">Expedition CK06-06</strain>
    </source>
</reference>
<accession>X1NJE1</accession>
<evidence type="ECO:0000313" key="1">
    <source>
        <dbReference type="EMBL" id="GAI44137.1"/>
    </source>
</evidence>
<gene>
    <name evidence="1" type="ORF">S06H3_50557</name>
</gene>
<protein>
    <recommendedName>
        <fullName evidence="2">Methylene-tetrahydrofolate reductase C-terminal domain-containing protein</fullName>
    </recommendedName>
</protein>
<dbReference type="EMBL" id="BARV01032020">
    <property type="protein sequence ID" value="GAI44137.1"/>
    <property type="molecule type" value="Genomic_DNA"/>
</dbReference>
<name>X1NJE1_9ZZZZ</name>
<evidence type="ECO:0008006" key="2">
    <source>
        <dbReference type="Google" id="ProtNLM"/>
    </source>
</evidence>
<dbReference type="AlphaFoldDB" id="X1NJE1"/>
<comment type="caution">
    <text evidence="1">The sequence shown here is derived from an EMBL/GenBank/DDBJ whole genome shotgun (WGS) entry which is preliminary data.</text>
</comment>